<feature type="compositionally biased region" description="Acidic residues" evidence="3">
    <location>
        <begin position="145"/>
        <end position="160"/>
    </location>
</feature>
<dbReference type="Gene3D" id="1.10.1580.10">
    <property type="match status" value="1"/>
</dbReference>
<dbReference type="PANTHER" id="PTHR11089">
    <property type="entry name" value="GTP-BINDING PROTEIN-RELATED"/>
    <property type="match status" value="1"/>
</dbReference>
<proteinExistence type="predicted"/>
<comment type="caution">
    <text evidence="4">The sequence shown here is derived from an EMBL/GenBank/DDBJ whole genome shotgun (WGS) entry which is preliminary data.</text>
</comment>
<dbReference type="InterPro" id="IPR023179">
    <property type="entry name" value="GTP-bd_ortho_bundle_sf"/>
</dbReference>
<dbReference type="InterPro" id="IPR050755">
    <property type="entry name" value="TRAFAC_YlqF/YawG_RiboMat"/>
</dbReference>
<feature type="compositionally biased region" description="Acidic residues" evidence="3">
    <location>
        <begin position="184"/>
        <end position="198"/>
    </location>
</feature>
<dbReference type="FunFam" id="1.10.1580.10:FF:000001">
    <property type="entry name" value="Nucleolar GTP-binding protein 2"/>
    <property type="match status" value="1"/>
</dbReference>
<dbReference type="GO" id="GO:0005525">
    <property type="term" value="F:GTP binding"/>
    <property type="evidence" value="ECO:0007669"/>
    <property type="project" value="UniProtKB-KW"/>
</dbReference>
<dbReference type="EMBL" id="JAVRJZ010000005">
    <property type="protein sequence ID" value="KAK2722281.1"/>
    <property type="molecule type" value="Genomic_DNA"/>
</dbReference>
<sequence>MLGIESSVAEHRVVRVENISAPEDYITPLLGRVKSEYMKKTYKIESWSDPNDFLEQLAKKCGKLLKKGEPDINAVARMILNDWQRGKLPYFVMPPDSEAYIKEQEERKDAKKLPEVIQNFAKIRVDFEYEGDDDRPLEPTSEAPIESDLEADSDAEEDEQTKETVTVIDEHAVTETPKTTSEEASVEEEEGDNSDIDVDALVNRSEPPTDTLAEEVTPGKRKQLQLKSRTVKRSRSGDFVVTPSNGRFKTKSQRKLTSKEKRGLERAQKNKKVGLNFYDVVNVKNRSNKSFVEMAKAFRGHSKK</sequence>
<organism evidence="4 5">
    <name type="scientific">Artemia franciscana</name>
    <name type="common">Brine shrimp</name>
    <name type="synonym">Artemia sanfranciscana</name>
    <dbReference type="NCBI Taxonomy" id="6661"/>
    <lineage>
        <taxon>Eukaryota</taxon>
        <taxon>Metazoa</taxon>
        <taxon>Ecdysozoa</taxon>
        <taxon>Arthropoda</taxon>
        <taxon>Crustacea</taxon>
        <taxon>Branchiopoda</taxon>
        <taxon>Anostraca</taxon>
        <taxon>Artemiidae</taxon>
        <taxon>Artemia</taxon>
    </lineage>
</organism>
<evidence type="ECO:0000313" key="5">
    <source>
        <dbReference type="Proteomes" id="UP001187531"/>
    </source>
</evidence>
<feature type="compositionally biased region" description="Basic residues" evidence="3">
    <location>
        <begin position="219"/>
        <end position="234"/>
    </location>
</feature>
<evidence type="ECO:0000313" key="4">
    <source>
        <dbReference type="EMBL" id="KAK2722281.1"/>
    </source>
</evidence>
<keyword evidence="2" id="KW-0342">GTP-binding</keyword>
<protein>
    <recommendedName>
        <fullName evidence="6">Nucleolar GTP-binding protein 2</fullName>
    </recommendedName>
</protein>
<keyword evidence="1" id="KW-0547">Nucleotide-binding</keyword>
<dbReference type="PANTHER" id="PTHR11089:SF9">
    <property type="entry name" value="NUCLEOLAR GTP-BINDING PROTEIN 2"/>
    <property type="match status" value="1"/>
</dbReference>
<accession>A0AA88IDK2</accession>
<reference evidence="4" key="1">
    <citation type="submission" date="2023-07" db="EMBL/GenBank/DDBJ databases">
        <title>Chromosome-level genome assembly of Artemia franciscana.</title>
        <authorList>
            <person name="Jo E."/>
        </authorList>
    </citation>
    <scope>NUCLEOTIDE SEQUENCE</scope>
    <source>
        <tissue evidence="4">Whole body</tissue>
    </source>
</reference>
<feature type="region of interest" description="Disordered" evidence="3">
    <location>
        <begin position="130"/>
        <end position="268"/>
    </location>
</feature>
<evidence type="ECO:0008006" key="6">
    <source>
        <dbReference type="Google" id="ProtNLM"/>
    </source>
</evidence>
<keyword evidence="5" id="KW-1185">Reference proteome</keyword>
<feature type="compositionally biased region" description="Basic and acidic residues" evidence="3">
    <location>
        <begin position="257"/>
        <end position="268"/>
    </location>
</feature>
<evidence type="ECO:0000256" key="1">
    <source>
        <dbReference type="ARBA" id="ARBA00022741"/>
    </source>
</evidence>
<evidence type="ECO:0000256" key="3">
    <source>
        <dbReference type="SAM" id="MobiDB-lite"/>
    </source>
</evidence>
<name>A0AA88IDK2_ARTSF</name>
<dbReference type="GO" id="GO:0005730">
    <property type="term" value="C:nucleolus"/>
    <property type="evidence" value="ECO:0007669"/>
    <property type="project" value="TreeGrafter"/>
</dbReference>
<dbReference type="AlphaFoldDB" id="A0AA88IDK2"/>
<evidence type="ECO:0000256" key="2">
    <source>
        <dbReference type="ARBA" id="ARBA00023134"/>
    </source>
</evidence>
<dbReference type="Proteomes" id="UP001187531">
    <property type="component" value="Unassembled WGS sequence"/>
</dbReference>
<gene>
    <name evidence="4" type="ORF">QYM36_002718</name>
</gene>